<gene>
    <name evidence="3" type="ORF">PQO05_01140</name>
</gene>
<keyword evidence="4" id="KW-1185">Reference proteome</keyword>
<dbReference type="PROSITE" id="PS51257">
    <property type="entry name" value="PROKAR_LIPOPROTEIN"/>
    <property type="match status" value="1"/>
</dbReference>
<evidence type="ECO:0000313" key="3">
    <source>
        <dbReference type="EMBL" id="WCT12534.1"/>
    </source>
</evidence>
<name>A0ABY7T8H6_9SPHI</name>
<keyword evidence="2" id="KW-0732">Signal</keyword>
<evidence type="ECO:0000256" key="2">
    <source>
        <dbReference type="SAM" id="SignalP"/>
    </source>
</evidence>
<feature type="chain" id="PRO_5046762287" evidence="2">
    <location>
        <begin position="26"/>
        <end position="369"/>
    </location>
</feature>
<evidence type="ECO:0000256" key="1">
    <source>
        <dbReference type="SAM" id="Coils"/>
    </source>
</evidence>
<organism evidence="3 4">
    <name type="scientific">Mucilaginibacter jinjuensis</name>
    <dbReference type="NCBI Taxonomy" id="1176721"/>
    <lineage>
        <taxon>Bacteria</taxon>
        <taxon>Pseudomonadati</taxon>
        <taxon>Bacteroidota</taxon>
        <taxon>Sphingobacteriia</taxon>
        <taxon>Sphingobacteriales</taxon>
        <taxon>Sphingobacteriaceae</taxon>
        <taxon>Mucilaginibacter</taxon>
    </lineage>
</organism>
<evidence type="ECO:0000313" key="4">
    <source>
        <dbReference type="Proteomes" id="UP001216139"/>
    </source>
</evidence>
<dbReference type="Gene3D" id="2.40.30.170">
    <property type="match status" value="1"/>
</dbReference>
<feature type="signal peptide" evidence="2">
    <location>
        <begin position="1"/>
        <end position="25"/>
    </location>
</feature>
<dbReference type="PANTHER" id="PTHR30469">
    <property type="entry name" value="MULTIDRUG RESISTANCE PROTEIN MDTA"/>
    <property type="match status" value="1"/>
</dbReference>
<dbReference type="Gene3D" id="2.40.420.20">
    <property type="match status" value="1"/>
</dbReference>
<protein>
    <submittedName>
        <fullName evidence="3">Efflux RND transporter periplasmic adaptor subunit</fullName>
    </submittedName>
</protein>
<reference evidence="3 4" key="1">
    <citation type="submission" date="2023-02" db="EMBL/GenBank/DDBJ databases">
        <title>Genome sequence of Mucilaginibacter jinjuensis strain KACC 16571.</title>
        <authorList>
            <person name="Kim S."/>
            <person name="Heo J."/>
            <person name="Kwon S.-W."/>
        </authorList>
    </citation>
    <scope>NUCLEOTIDE SEQUENCE [LARGE SCALE GENOMIC DNA]</scope>
    <source>
        <strain evidence="3 4">KACC 16571</strain>
    </source>
</reference>
<keyword evidence="1" id="KW-0175">Coiled coil</keyword>
<dbReference type="Proteomes" id="UP001216139">
    <property type="component" value="Chromosome"/>
</dbReference>
<accession>A0ABY7T8H6</accession>
<dbReference type="RefSeq" id="WP_273630800.1">
    <property type="nucleotide sequence ID" value="NZ_CP117167.1"/>
</dbReference>
<dbReference type="Gene3D" id="1.10.287.470">
    <property type="entry name" value="Helix hairpin bin"/>
    <property type="match status" value="1"/>
</dbReference>
<feature type="coiled-coil region" evidence="1">
    <location>
        <begin position="165"/>
        <end position="205"/>
    </location>
</feature>
<dbReference type="EMBL" id="CP117167">
    <property type="protein sequence ID" value="WCT12534.1"/>
    <property type="molecule type" value="Genomic_DNA"/>
</dbReference>
<dbReference type="Gene3D" id="2.40.50.100">
    <property type="match status" value="1"/>
</dbReference>
<sequence length="369" mass="40789">MKSLPQLKIYTVALFIAGTMFTACKHPETAALQHKDIVDAVFGSGHIENYDQYSIMANTDGYLKTAYVAEGDTVKANQRLFLLSNDVQKTQVSNALVNLDFARTNTSPRAPQIEQLKIQIGQAKDKLNVDSLNYQRYSRLVKTQAVSTADYDNAKLTYQSSLSSLHVLQKNLADLQRNVDLSLKNAQSQYQIQQQNNDYNNLKSEGPGIIMNVTKKVGDYVKKGEAIALVGAGKSIIKLDIAEDDIQRVKLGQEVLISLNSVKDSVFKAKITKIYPAFNSTDQSFVVEATFTDNPGKVLNGTQLQANIIVQTKKDAAVIPSYFLINGDYVLLKDSKEKKPVKTGIHTLEWTEITGGLNPGDVLVLPKQQ</sequence>
<proteinExistence type="predicted"/>
<dbReference type="PANTHER" id="PTHR30469:SF33">
    <property type="entry name" value="SLR1207 PROTEIN"/>
    <property type="match status" value="1"/>
</dbReference>
<dbReference type="SUPFAM" id="SSF111369">
    <property type="entry name" value="HlyD-like secretion proteins"/>
    <property type="match status" value="1"/>
</dbReference>